<evidence type="ECO:0000256" key="2">
    <source>
        <dbReference type="ARBA" id="ARBA00022737"/>
    </source>
</evidence>
<evidence type="ECO:0000256" key="6">
    <source>
        <dbReference type="RuleBase" id="RU003540"/>
    </source>
</evidence>
<accession>A0AAV4UWE1</accession>
<feature type="compositionally biased region" description="Pro residues" evidence="7">
    <location>
        <begin position="37"/>
        <end position="57"/>
    </location>
</feature>
<dbReference type="FunFam" id="1.10.220.10:FF:000001">
    <property type="entry name" value="Annexin"/>
    <property type="match status" value="1"/>
</dbReference>
<dbReference type="GO" id="GO:0005886">
    <property type="term" value="C:plasma membrane"/>
    <property type="evidence" value="ECO:0007669"/>
    <property type="project" value="TreeGrafter"/>
</dbReference>
<feature type="region of interest" description="Disordered" evidence="7">
    <location>
        <begin position="1"/>
        <end position="203"/>
    </location>
</feature>
<evidence type="ECO:0000313" key="9">
    <source>
        <dbReference type="Proteomes" id="UP001054837"/>
    </source>
</evidence>
<dbReference type="EMBL" id="BPLQ01012025">
    <property type="protein sequence ID" value="GIY62000.1"/>
    <property type="molecule type" value="Genomic_DNA"/>
</dbReference>
<comment type="similarity">
    <text evidence="1 6">Belongs to the annexin family.</text>
</comment>
<protein>
    <recommendedName>
        <fullName evidence="6">Annexin</fullName>
    </recommendedName>
</protein>
<gene>
    <name evidence="8" type="primary">ANXA7</name>
    <name evidence="8" type="ORF">CDAR_163853</name>
</gene>
<feature type="compositionally biased region" description="Low complexity" evidence="7">
    <location>
        <begin position="128"/>
        <end position="143"/>
    </location>
</feature>
<organism evidence="8 9">
    <name type="scientific">Caerostris darwini</name>
    <dbReference type="NCBI Taxonomy" id="1538125"/>
    <lineage>
        <taxon>Eukaryota</taxon>
        <taxon>Metazoa</taxon>
        <taxon>Ecdysozoa</taxon>
        <taxon>Arthropoda</taxon>
        <taxon>Chelicerata</taxon>
        <taxon>Arachnida</taxon>
        <taxon>Araneae</taxon>
        <taxon>Araneomorphae</taxon>
        <taxon>Entelegynae</taxon>
        <taxon>Araneoidea</taxon>
        <taxon>Araneidae</taxon>
        <taxon>Caerostris</taxon>
    </lineage>
</organism>
<dbReference type="FunFam" id="1.10.220.10:FF:000002">
    <property type="entry name" value="Annexin"/>
    <property type="match status" value="1"/>
</dbReference>
<sequence>MKNPHFKNTSAMNWNRFTPDQNPPPGIPKGYPYALNPNPPPTNPMYPSNIPPNPGLNPYPTHSSGGSPYPSTSPYPGAGSSPYPSSGSPYPAANSSPYPAGSSPYPTAGSSPYPTAGSSPYPAPGSSPYPSSGSSPYPTAGSSPYPPPGSSPYPSSGSSPYPAPGSSPYPSSGSSPYPAPGSSPYPPANSSYPAGSQSPYSNNRSSYQVLIRNIPPEKRKNKIIVDPFYDSRKSIRRSVSVNLEQQEKQTETRTRRPFRRDENSAIWFLRNVLITIADVDVCQARRRLRLKLTSSYPDSINPPNRYPSGNHQQRMAYYIVGDGTVRPFPNFDPKSDAEILRTAMKGFGTDEKAIIKVLGTRSNEQRVYIAIAFKQLYGKDLIDDLKSELSGNFEQVILALMKPTHDYLASELRKAISGIGTDENVLIEILCTRTNQEIWSINEAYTRLYGKSLEDDIKSDTSGHFQRLLVSCCTGARSEDPADSGRAKQAAEALYQAGAGQWGTDESTFNAILVSESFQQLAHTFYEYQKLSGHTVVQAIESEMSGDLKQGMLAIAKCVENRPFYFAEKLYKAMKVGLGTDDNTLIRIVVSRCEIDMVQIKAEYERNYGKPLVDAIVGDTSGDYKRMLMMLVEPY</sequence>
<evidence type="ECO:0000256" key="1">
    <source>
        <dbReference type="ARBA" id="ARBA00007831"/>
    </source>
</evidence>
<dbReference type="AlphaFoldDB" id="A0AAV4UWE1"/>
<comment type="caution">
    <text evidence="8">The sequence shown here is derived from an EMBL/GenBank/DDBJ whole genome shotgun (WGS) entry which is preliminary data.</text>
</comment>
<dbReference type="Proteomes" id="UP001054837">
    <property type="component" value="Unassembled WGS sequence"/>
</dbReference>
<dbReference type="InterPro" id="IPR018502">
    <property type="entry name" value="Annexin_repeat"/>
</dbReference>
<keyword evidence="2 6" id="KW-0677">Repeat</keyword>
<evidence type="ECO:0000256" key="7">
    <source>
        <dbReference type="SAM" id="MobiDB-lite"/>
    </source>
</evidence>
<evidence type="ECO:0000256" key="3">
    <source>
        <dbReference type="ARBA" id="ARBA00022837"/>
    </source>
</evidence>
<dbReference type="GO" id="GO:0005509">
    <property type="term" value="F:calcium ion binding"/>
    <property type="evidence" value="ECO:0007669"/>
    <property type="project" value="InterPro"/>
</dbReference>
<feature type="compositionally biased region" description="Polar residues" evidence="7">
    <location>
        <begin position="1"/>
        <end position="20"/>
    </location>
</feature>
<dbReference type="InterPro" id="IPR018252">
    <property type="entry name" value="Annexin_repeat_CS"/>
</dbReference>
<dbReference type="FunFam" id="1.10.220.10:FF:000010">
    <property type="entry name" value="Annexin"/>
    <property type="match status" value="1"/>
</dbReference>
<keyword evidence="4 6" id="KW-0041">Annexin</keyword>
<evidence type="ECO:0000256" key="4">
    <source>
        <dbReference type="ARBA" id="ARBA00023216"/>
    </source>
</evidence>
<dbReference type="GO" id="GO:0001786">
    <property type="term" value="F:phosphatidylserine binding"/>
    <property type="evidence" value="ECO:0007669"/>
    <property type="project" value="TreeGrafter"/>
</dbReference>
<dbReference type="SUPFAM" id="SSF47874">
    <property type="entry name" value="Annexin"/>
    <property type="match status" value="1"/>
</dbReference>
<feature type="compositionally biased region" description="Low complexity" evidence="7">
    <location>
        <begin position="58"/>
        <end position="120"/>
    </location>
</feature>
<dbReference type="PROSITE" id="PS51897">
    <property type="entry name" value="ANNEXIN_2"/>
    <property type="match status" value="4"/>
</dbReference>
<dbReference type="Pfam" id="PF00191">
    <property type="entry name" value="Annexin"/>
    <property type="match status" value="4"/>
</dbReference>
<dbReference type="PANTHER" id="PTHR10502">
    <property type="entry name" value="ANNEXIN"/>
    <property type="match status" value="1"/>
</dbReference>
<dbReference type="PROSITE" id="PS00223">
    <property type="entry name" value="ANNEXIN_1"/>
    <property type="match status" value="2"/>
</dbReference>
<dbReference type="GO" id="GO:0005544">
    <property type="term" value="F:calcium-dependent phospholipid binding"/>
    <property type="evidence" value="ECO:0007669"/>
    <property type="project" value="UniProtKB-KW"/>
</dbReference>
<dbReference type="SMART" id="SM00335">
    <property type="entry name" value="ANX"/>
    <property type="match status" value="4"/>
</dbReference>
<keyword evidence="5 6" id="KW-0111">Calcium/phospholipid-binding</keyword>
<proteinExistence type="inferred from homology"/>
<name>A0AAV4UWE1_9ARAC</name>
<dbReference type="PRINTS" id="PR00196">
    <property type="entry name" value="ANNEXIN"/>
</dbReference>
<dbReference type="PANTHER" id="PTHR10502:SF102">
    <property type="entry name" value="ANNEXIN B11"/>
    <property type="match status" value="1"/>
</dbReference>
<keyword evidence="9" id="KW-1185">Reference proteome</keyword>
<dbReference type="InterPro" id="IPR001464">
    <property type="entry name" value="Annexin"/>
</dbReference>
<evidence type="ECO:0000313" key="8">
    <source>
        <dbReference type="EMBL" id="GIY62000.1"/>
    </source>
</evidence>
<dbReference type="GO" id="GO:0012506">
    <property type="term" value="C:vesicle membrane"/>
    <property type="evidence" value="ECO:0007669"/>
    <property type="project" value="TreeGrafter"/>
</dbReference>
<reference evidence="8 9" key="1">
    <citation type="submission" date="2021-06" db="EMBL/GenBank/DDBJ databases">
        <title>Caerostris darwini draft genome.</title>
        <authorList>
            <person name="Kono N."/>
            <person name="Arakawa K."/>
        </authorList>
    </citation>
    <scope>NUCLEOTIDE SEQUENCE [LARGE SCALE GENOMIC DNA]</scope>
</reference>
<dbReference type="Gene3D" id="1.10.220.10">
    <property type="entry name" value="Annexin"/>
    <property type="match status" value="4"/>
</dbReference>
<evidence type="ECO:0000256" key="5">
    <source>
        <dbReference type="ARBA" id="ARBA00023302"/>
    </source>
</evidence>
<dbReference type="InterPro" id="IPR037104">
    <property type="entry name" value="Annexin_sf"/>
</dbReference>
<dbReference type="GO" id="GO:0005737">
    <property type="term" value="C:cytoplasm"/>
    <property type="evidence" value="ECO:0007669"/>
    <property type="project" value="TreeGrafter"/>
</dbReference>
<dbReference type="GO" id="GO:0005634">
    <property type="term" value="C:nucleus"/>
    <property type="evidence" value="ECO:0007669"/>
    <property type="project" value="TreeGrafter"/>
</dbReference>
<keyword evidence="3 6" id="KW-0106">Calcium</keyword>
<dbReference type="FunFam" id="1.10.220.10:FF:000004">
    <property type="entry name" value="Annexin"/>
    <property type="match status" value="1"/>
</dbReference>
<comment type="domain">
    <text evidence="6">A pair of annexin repeats may form one binding site for calcium and phospholipid.</text>
</comment>
<feature type="compositionally biased region" description="Pro residues" evidence="7">
    <location>
        <begin position="177"/>
        <end position="187"/>
    </location>
</feature>